<reference evidence="2 3" key="1">
    <citation type="submission" date="2020-05" db="EMBL/GenBank/DDBJ databases">
        <title>Nakamurella sp. DB0629 isolated from air conditioner.</title>
        <authorList>
            <person name="Kim D.H."/>
            <person name="Kim D.-U."/>
        </authorList>
    </citation>
    <scope>NUCLEOTIDE SEQUENCE [LARGE SCALE GENOMIC DNA]</scope>
    <source>
        <strain evidence="2 3">DB0629</strain>
    </source>
</reference>
<organism evidence="2 3">
    <name type="scientific">Nakamurella aerolata</name>
    <dbReference type="NCBI Taxonomy" id="1656892"/>
    <lineage>
        <taxon>Bacteria</taxon>
        <taxon>Bacillati</taxon>
        <taxon>Actinomycetota</taxon>
        <taxon>Actinomycetes</taxon>
        <taxon>Nakamurellales</taxon>
        <taxon>Nakamurellaceae</taxon>
        <taxon>Nakamurella</taxon>
    </lineage>
</organism>
<dbReference type="PANTHER" id="PTHR43236">
    <property type="entry name" value="ANTITOXIN HIGA1"/>
    <property type="match status" value="1"/>
</dbReference>
<proteinExistence type="predicted"/>
<evidence type="ECO:0000259" key="1">
    <source>
        <dbReference type="Pfam" id="PF06114"/>
    </source>
</evidence>
<dbReference type="PANTHER" id="PTHR43236:SF2">
    <property type="entry name" value="BLL0069 PROTEIN"/>
    <property type="match status" value="1"/>
</dbReference>
<sequence>MTVRIDVSPSVLDWALSVTQADRGSLQRRFAVAGWQTGQARPTLNQLRDFARAAGVPFGYLVLADPPRWTLPIADFREGFEQRTVPSANLIAVVSQSQRRQEWYREYALGIGIEPLSFVGSAAAAEPFQAAATIRAALHSDVSERYGGWDDTRKVMLRNFEALGGLTVATSVVGNNSHRRLDEKEFRGFTLVDQVAPLVFVNTSQTVNGQIFTLAHEFAHVWRGISGIGDEEPRSRHRGVIERWCNAVASEILVPRAELERRYPEVEGLPLPDLLDRLAHDFRCGTLVVLQALRDAGLRRFESFDTTYDRESQRLATLANATTSAGGDSYNVYPFRVGERLSRALISDALEGRTSIADAMQLMSMKSLSTFDEYAKRLGAA</sequence>
<comment type="caution">
    <text evidence="2">The sequence shown here is derived from an EMBL/GenBank/DDBJ whole genome shotgun (WGS) entry which is preliminary data.</text>
</comment>
<dbReference type="Pfam" id="PF06114">
    <property type="entry name" value="Peptidase_M78"/>
    <property type="match status" value="1"/>
</dbReference>
<evidence type="ECO:0000313" key="2">
    <source>
        <dbReference type="EMBL" id="NNG35408.1"/>
    </source>
</evidence>
<dbReference type="InterPro" id="IPR010359">
    <property type="entry name" value="IrrE_HExxH"/>
</dbReference>
<dbReference type="RefSeq" id="WP_171199105.1">
    <property type="nucleotide sequence ID" value="NZ_JABEND010000003.1"/>
</dbReference>
<accession>A0A849A8H5</accession>
<dbReference type="AlphaFoldDB" id="A0A849A8H5"/>
<feature type="domain" description="IrrE N-terminal-like" evidence="1">
    <location>
        <begin position="183"/>
        <end position="293"/>
    </location>
</feature>
<keyword evidence="3" id="KW-1185">Reference proteome</keyword>
<protein>
    <submittedName>
        <fullName evidence="2">ImmA/IrrE family metallo-endopeptidase</fullName>
    </submittedName>
</protein>
<name>A0A849A8H5_9ACTN</name>
<dbReference type="InterPro" id="IPR052345">
    <property type="entry name" value="Rad_response_metalloprotease"/>
</dbReference>
<evidence type="ECO:0000313" key="3">
    <source>
        <dbReference type="Proteomes" id="UP000562984"/>
    </source>
</evidence>
<dbReference type="EMBL" id="JABEND010000003">
    <property type="protein sequence ID" value="NNG35408.1"/>
    <property type="molecule type" value="Genomic_DNA"/>
</dbReference>
<gene>
    <name evidence="2" type="ORF">HKD39_06730</name>
</gene>
<dbReference type="Gene3D" id="1.10.10.2910">
    <property type="match status" value="1"/>
</dbReference>
<dbReference type="Proteomes" id="UP000562984">
    <property type="component" value="Unassembled WGS sequence"/>
</dbReference>